<evidence type="ECO:0000256" key="4">
    <source>
        <dbReference type="ARBA" id="ARBA00023136"/>
    </source>
</evidence>
<dbReference type="GO" id="GO:0005886">
    <property type="term" value="C:plasma membrane"/>
    <property type="evidence" value="ECO:0007669"/>
    <property type="project" value="InterPro"/>
</dbReference>
<proteinExistence type="predicted"/>
<dbReference type="InterPro" id="IPR042425">
    <property type="entry name" value="APCDD1"/>
</dbReference>
<dbReference type="Proteomes" id="UP001054837">
    <property type="component" value="Unassembled WGS sequence"/>
</dbReference>
<feature type="domain" description="APCDD1" evidence="7">
    <location>
        <begin position="30"/>
        <end position="278"/>
    </location>
</feature>
<dbReference type="Pfam" id="PF14921">
    <property type="entry name" value="APCDDC"/>
    <property type="match status" value="2"/>
</dbReference>
<dbReference type="PANTHER" id="PTHR31021:SF1">
    <property type="entry name" value="CHROMOSOME UNDETERMINED SCAFFOLD_56, WHOLE GENOME SHOTGUN SEQUENCE"/>
    <property type="match status" value="1"/>
</dbReference>
<feature type="domain" description="APCDD1" evidence="7">
    <location>
        <begin position="279"/>
        <end position="453"/>
    </location>
</feature>
<reference evidence="8 9" key="1">
    <citation type="submission" date="2021-06" db="EMBL/GenBank/DDBJ databases">
        <title>Caerostris darwini draft genome.</title>
        <authorList>
            <person name="Kono N."/>
            <person name="Arakawa K."/>
        </authorList>
    </citation>
    <scope>NUCLEOTIDE SEQUENCE [LARGE SCALE GENOMIC DNA]</scope>
</reference>
<dbReference type="EMBL" id="BPLQ01012749">
    <property type="protein sequence ID" value="GIY67521.1"/>
    <property type="molecule type" value="Genomic_DNA"/>
</dbReference>
<comment type="subcellular location">
    <subcellularLocation>
        <location evidence="1">Membrane</location>
        <topology evidence="1">Single-pass membrane protein</topology>
    </subcellularLocation>
</comment>
<dbReference type="PANTHER" id="PTHR31021">
    <property type="entry name" value="ADENOMATOSIS POLYPOSIS COLI DOWN-REGULATED 1"/>
    <property type="match status" value="1"/>
</dbReference>
<organism evidence="8 9">
    <name type="scientific">Caerostris darwini</name>
    <dbReference type="NCBI Taxonomy" id="1538125"/>
    <lineage>
        <taxon>Eukaryota</taxon>
        <taxon>Metazoa</taxon>
        <taxon>Ecdysozoa</taxon>
        <taxon>Arthropoda</taxon>
        <taxon>Chelicerata</taxon>
        <taxon>Arachnida</taxon>
        <taxon>Araneae</taxon>
        <taxon>Araneomorphae</taxon>
        <taxon>Entelegynae</taxon>
        <taxon>Araneoidea</taxon>
        <taxon>Araneidae</taxon>
        <taxon>Caerostris</taxon>
    </lineage>
</organism>
<evidence type="ECO:0000259" key="7">
    <source>
        <dbReference type="SMART" id="SM01352"/>
    </source>
</evidence>
<feature type="signal peptide" evidence="6">
    <location>
        <begin position="1"/>
        <end position="25"/>
    </location>
</feature>
<evidence type="ECO:0000256" key="3">
    <source>
        <dbReference type="ARBA" id="ARBA00022729"/>
    </source>
</evidence>
<keyword evidence="9" id="KW-1185">Reference proteome</keyword>
<dbReference type="AlphaFoldDB" id="A0AAV4VAY8"/>
<keyword evidence="2" id="KW-0812">Transmembrane</keyword>
<protein>
    <submittedName>
        <fullName evidence="8">Protein APCDD1</fullName>
    </submittedName>
</protein>
<sequence length="498" mass="55975">MRPPGCKTKVVLWAVVSALLSVGDGGHPSRCEMWRADIVHSEAVAKASRSFKGLWVSDKCEIQPGPRFVLRRYHIYRSGHFTLLRFHYLDPWCTAASFSVSAAGRFVPPPDRATSAAASWVVPGGIELDYVLRKVTLVPFTPDSAERLSRRANGSCPGAGWKPSKKYKLLSYDRKGARKGKVRPDISVCTEALGIRFHELQLMRLEHRIPLNFLSLRSSHPPEDRRYHTYLFLGAEGFPTGSRPTYYQTPLVPSQAVQCPTCLAVAKASLTSPPILSSGPYNTDAADLNGQWISLRCEVRPYGLFLRRTFTFGDAWQAQHSYYRDPHCKHPMFVLSATGLYFRGMPSTVVPDAIEYDFHVQEVFLTPQDLQFVSNLNGLYSCGSNWKVGERGNLTRHGGCRELGIAVPSMEQDLVRFERSGADLMFLYLGETTEDKKRPTSFQPPLVRCARPESKMAEDYFHNYNQLRPLPLVSGTSAVHHSVLCFFVVCFLSKLLVY</sequence>
<dbReference type="SMART" id="SM01352">
    <property type="entry name" value="APCDDC"/>
    <property type="match status" value="2"/>
</dbReference>
<evidence type="ECO:0000256" key="2">
    <source>
        <dbReference type="ARBA" id="ARBA00022692"/>
    </source>
</evidence>
<feature type="chain" id="PRO_5043988620" evidence="6">
    <location>
        <begin position="26"/>
        <end position="498"/>
    </location>
</feature>
<evidence type="ECO:0000313" key="9">
    <source>
        <dbReference type="Proteomes" id="UP001054837"/>
    </source>
</evidence>
<dbReference type="InterPro" id="IPR029405">
    <property type="entry name" value="APCDD1_dom"/>
</dbReference>
<keyword evidence="5" id="KW-0325">Glycoprotein</keyword>
<evidence type="ECO:0000256" key="1">
    <source>
        <dbReference type="ARBA" id="ARBA00004167"/>
    </source>
</evidence>
<gene>
    <name evidence="8" type="primary">APCDD1_1</name>
    <name evidence="8" type="ORF">CDAR_421971</name>
</gene>
<accession>A0AAV4VAY8</accession>
<evidence type="ECO:0000256" key="6">
    <source>
        <dbReference type="SAM" id="SignalP"/>
    </source>
</evidence>
<dbReference type="GO" id="GO:0017147">
    <property type="term" value="F:Wnt-protein binding"/>
    <property type="evidence" value="ECO:0007669"/>
    <property type="project" value="InterPro"/>
</dbReference>
<dbReference type="GO" id="GO:0030178">
    <property type="term" value="P:negative regulation of Wnt signaling pathway"/>
    <property type="evidence" value="ECO:0007669"/>
    <property type="project" value="InterPro"/>
</dbReference>
<evidence type="ECO:0000313" key="8">
    <source>
        <dbReference type="EMBL" id="GIY67521.1"/>
    </source>
</evidence>
<evidence type="ECO:0000256" key="5">
    <source>
        <dbReference type="ARBA" id="ARBA00023180"/>
    </source>
</evidence>
<keyword evidence="3 6" id="KW-0732">Signal</keyword>
<keyword evidence="4" id="KW-0472">Membrane</keyword>
<name>A0AAV4VAY8_9ARAC</name>
<comment type="caution">
    <text evidence="8">The sequence shown here is derived from an EMBL/GenBank/DDBJ whole genome shotgun (WGS) entry which is preliminary data.</text>
</comment>